<evidence type="ECO:0000313" key="1">
    <source>
        <dbReference type="EMBL" id="KKL83083.1"/>
    </source>
</evidence>
<gene>
    <name evidence="1" type="ORF">LCGC14_1978320</name>
</gene>
<dbReference type="EMBL" id="LAZR01022087">
    <property type="protein sequence ID" value="KKL83083.1"/>
    <property type="molecule type" value="Genomic_DNA"/>
</dbReference>
<accession>A0A0F9F9Z8</accession>
<name>A0A0F9F9Z8_9ZZZZ</name>
<comment type="caution">
    <text evidence="1">The sequence shown here is derived from an EMBL/GenBank/DDBJ whole genome shotgun (WGS) entry which is preliminary data.</text>
</comment>
<dbReference type="AlphaFoldDB" id="A0A0F9F9Z8"/>
<organism evidence="1">
    <name type="scientific">marine sediment metagenome</name>
    <dbReference type="NCBI Taxonomy" id="412755"/>
    <lineage>
        <taxon>unclassified sequences</taxon>
        <taxon>metagenomes</taxon>
        <taxon>ecological metagenomes</taxon>
    </lineage>
</organism>
<protein>
    <recommendedName>
        <fullName evidence="2">YokE-like PH domain-containing protein</fullName>
    </recommendedName>
</protein>
<evidence type="ECO:0008006" key="2">
    <source>
        <dbReference type="Google" id="ProtNLM"/>
    </source>
</evidence>
<sequence>MALRGLLGGEDVYLILRSATRVDVGSWLGGSRVCVAAVADGLLLFATARGPLAWLPEKLAVKAEGFVERIPLAALTASSYNHVTGELLLAPVAGGRAGRLKLPPLDAYQLLAQIHHVNRSNREPRHA</sequence>
<proteinExistence type="predicted"/>
<reference evidence="1" key="1">
    <citation type="journal article" date="2015" name="Nature">
        <title>Complex archaea that bridge the gap between prokaryotes and eukaryotes.</title>
        <authorList>
            <person name="Spang A."/>
            <person name="Saw J.H."/>
            <person name="Jorgensen S.L."/>
            <person name="Zaremba-Niedzwiedzka K."/>
            <person name="Martijn J."/>
            <person name="Lind A.E."/>
            <person name="van Eijk R."/>
            <person name="Schleper C."/>
            <person name="Guy L."/>
            <person name="Ettema T.J."/>
        </authorList>
    </citation>
    <scope>NUCLEOTIDE SEQUENCE</scope>
</reference>